<dbReference type="InterPro" id="IPR005807">
    <property type="entry name" value="SecE_bac"/>
</dbReference>
<name>A0A645C2U3_9ZZZZ</name>
<dbReference type="Gene3D" id="1.20.5.1030">
    <property type="entry name" value="Preprotein translocase secy subunit"/>
    <property type="match status" value="1"/>
</dbReference>
<keyword evidence="6 9" id="KW-1133">Transmembrane helix</keyword>
<dbReference type="Pfam" id="PF00584">
    <property type="entry name" value="SecE"/>
    <property type="match status" value="1"/>
</dbReference>
<keyword evidence="2" id="KW-0813">Transport</keyword>
<dbReference type="GO" id="GO:0006886">
    <property type="term" value="P:intracellular protein transport"/>
    <property type="evidence" value="ECO:0007669"/>
    <property type="project" value="InterPro"/>
</dbReference>
<protein>
    <recommendedName>
        <fullName evidence="11">Protein translocase subunit SecE</fullName>
    </recommendedName>
</protein>
<keyword evidence="7" id="KW-0811">Translocation</keyword>
<feature type="transmembrane region" description="Helical" evidence="9">
    <location>
        <begin position="41"/>
        <end position="62"/>
    </location>
</feature>
<evidence type="ECO:0000256" key="9">
    <source>
        <dbReference type="SAM" id="Phobius"/>
    </source>
</evidence>
<accession>A0A645C2U3</accession>
<evidence type="ECO:0000256" key="8">
    <source>
        <dbReference type="ARBA" id="ARBA00023136"/>
    </source>
</evidence>
<comment type="subcellular location">
    <subcellularLocation>
        <location evidence="1">Membrane</location>
    </subcellularLocation>
</comment>
<dbReference type="GO" id="GO:0005886">
    <property type="term" value="C:plasma membrane"/>
    <property type="evidence" value="ECO:0007669"/>
    <property type="project" value="TreeGrafter"/>
</dbReference>
<evidence type="ECO:0000256" key="4">
    <source>
        <dbReference type="ARBA" id="ARBA00022692"/>
    </source>
</evidence>
<evidence type="ECO:0000256" key="6">
    <source>
        <dbReference type="ARBA" id="ARBA00022989"/>
    </source>
</evidence>
<sequence>MAQDISKLNNGGKSAPEKKQVAKVDAHAHKKLLWSNISKKFLLPASILFLAAGLFLTVFYVLQLLQVIPQSETMTLGMKISSIVLGVFLIVTGVFGLMKKHKKLTMAFDVMALVYAIILLTATAKAGAVAIASGITIIVLGIFFAIALDGMFDLGLIRFFREMNGEVKKLTWLTRKELASHTLAVLVFVLAMAALIYLLDLAFSSGFSAIGSINLG</sequence>
<dbReference type="EMBL" id="VSSQ01023002">
    <property type="protein sequence ID" value="MPM69663.1"/>
    <property type="molecule type" value="Genomic_DNA"/>
</dbReference>
<dbReference type="InterPro" id="IPR038379">
    <property type="entry name" value="SecE_sf"/>
</dbReference>
<evidence type="ECO:0000256" key="3">
    <source>
        <dbReference type="ARBA" id="ARBA00022475"/>
    </source>
</evidence>
<keyword evidence="8 9" id="KW-0472">Membrane</keyword>
<organism evidence="10">
    <name type="scientific">bioreactor metagenome</name>
    <dbReference type="NCBI Taxonomy" id="1076179"/>
    <lineage>
        <taxon>unclassified sequences</taxon>
        <taxon>metagenomes</taxon>
        <taxon>ecological metagenomes</taxon>
    </lineage>
</organism>
<dbReference type="GO" id="GO:0008320">
    <property type="term" value="F:protein transmembrane transporter activity"/>
    <property type="evidence" value="ECO:0007669"/>
    <property type="project" value="InterPro"/>
</dbReference>
<gene>
    <name evidence="10" type="ORF">SDC9_116611</name>
</gene>
<keyword evidence="4 9" id="KW-0812">Transmembrane</keyword>
<dbReference type="AlphaFoldDB" id="A0A645C2U3"/>
<evidence type="ECO:0000256" key="2">
    <source>
        <dbReference type="ARBA" id="ARBA00022448"/>
    </source>
</evidence>
<dbReference type="GO" id="GO:0009306">
    <property type="term" value="P:protein secretion"/>
    <property type="evidence" value="ECO:0007669"/>
    <property type="project" value="InterPro"/>
</dbReference>
<evidence type="ECO:0000313" key="10">
    <source>
        <dbReference type="EMBL" id="MPM69663.1"/>
    </source>
</evidence>
<feature type="transmembrane region" description="Helical" evidence="9">
    <location>
        <begin position="130"/>
        <end position="157"/>
    </location>
</feature>
<feature type="transmembrane region" description="Helical" evidence="9">
    <location>
        <begin position="104"/>
        <end position="124"/>
    </location>
</feature>
<dbReference type="GO" id="GO:0006605">
    <property type="term" value="P:protein targeting"/>
    <property type="evidence" value="ECO:0007669"/>
    <property type="project" value="InterPro"/>
</dbReference>
<evidence type="ECO:0000256" key="5">
    <source>
        <dbReference type="ARBA" id="ARBA00022927"/>
    </source>
</evidence>
<dbReference type="HAMAP" id="MF_00422">
    <property type="entry name" value="SecE"/>
    <property type="match status" value="1"/>
</dbReference>
<dbReference type="NCBIfam" id="TIGR00964">
    <property type="entry name" value="secE_bact"/>
    <property type="match status" value="1"/>
</dbReference>
<comment type="caution">
    <text evidence="10">The sequence shown here is derived from an EMBL/GenBank/DDBJ whole genome shotgun (WGS) entry which is preliminary data.</text>
</comment>
<dbReference type="InterPro" id="IPR001901">
    <property type="entry name" value="Translocase_SecE/Sec61-g"/>
</dbReference>
<evidence type="ECO:0000256" key="1">
    <source>
        <dbReference type="ARBA" id="ARBA00004370"/>
    </source>
</evidence>
<dbReference type="GO" id="GO:0043952">
    <property type="term" value="P:protein transport by the Sec complex"/>
    <property type="evidence" value="ECO:0007669"/>
    <property type="project" value="TreeGrafter"/>
</dbReference>
<dbReference type="PANTHER" id="PTHR33910:SF1">
    <property type="entry name" value="PROTEIN TRANSLOCASE SUBUNIT SECE"/>
    <property type="match status" value="1"/>
</dbReference>
<reference evidence="10" key="1">
    <citation type="submission" date="2019-08" db="EMBL/GenBank/DDBJ databases">
        <authorList>
            <person name="Kucharzyk K."/>
            <person name="Murdoch R.W."/>
            <person name="Higgins S."/>
            <person name="Loffler F."/>
        </authorList>
    </citation>
    <scope>NUCLEOTIDE SEQUENCE</scope>
</reference>
<evidence type="ECO:0008006" key="11">
    <source>
        <dbReference type="Google" id="ProtNLM"/>
    </source>
</evidence>
<keyword evidence="3" id="KW-1003">Cell membrane</keyword>
<proteinExistence type="inferred from homology"/>
<dbReference type="PANTHER" id="PTHR33910">
    <property type="entry name" value="PROTEIN TRANSLOCASE SUBUNIT SECE"/>
    <property type="match status" value="1"/>
</dbReference>
<keyword evidence="5" id="KW-0653">Protein transport</keyword>
<feature type="transmembrane region" description="Helical" evidence="9">
    <location>
        <begin position="74"/>
        <end position="97"/>
    </location>
</feature>
<feature type="transmembrane region" description="Helical" evidence="9">
    <location>
        <begin position="178"/>
        <end position="199"/>
    </location>
</feature>
<evidence type="ECO:0000256" key="7">
    <source>
        <dbReference type="ARBA" id="ARBA00023010"/>
    </source>
</evidence>